<dbReference type="EMBL" id="SDMP01000011">
    <property type="protein sequence ID" value="RYR31061.1"/>
    <property type="molecule type" value="Genomic_DNA"/>
</dbReference>
<evidence type="ECO:0000313" key="3">
    <source>
        <dbReference type="Proteomes" id="UP000289738"/>
    </source>
</evidence>
<keyword evidence="3" id="KW-1185">Reference proteome</keyword>
<name>A0A445AXB5_ARAHY</name>
<reference evidence="2 3" key="1">
    <citation type="submission" date="2019-01" db="EMBL/GenBank/DDBJ databases">
        <title>Sequencing of cultivated peanut Arachis hypogaea provides insights into genome evolution and oil improvement.</title>
        <authorList>
            <person name="Chen X."/>
        </authorList>
    </citation>
    <scope>NUCLEOTIDE SEQUENCE [LARGE SCALE GENOMIC DNA]</scope>
    <source>
        <strain evidence="3">cv. Fuhuasheng</strain>
        <tissue evidence="2">Leaves</tissue>
    </source>
</reference>
<dbReference type="Proteomes" id="UP000289738">
    <property type="component" value="Chromosome B01"/>
</dbReference>
<sequence length="512" mass="57954">MNMNPAIEDDPPSLPSFSSNRRRPTPTLVTRTLHLNQRPNSLRVFASQEEPPKLNSQDLMELKFGCLLGEDPKLKGSTFESSDNKVPLEIKKPSQQQSNAGNVNKSSVPNTILRKPPQRWTSEGEDMSLLGKPEPPLAKDEDTNQESFTRADNENDLKMSAEDSSGEAGANIHLNIESSKELEQHYEFQQELSDSSQLSNLSSVDKVELSVQATQQGKPQRECFYEYRRLKNNDELGNPFDVSNFQEGEDANWTTAEDLIRNGDRVDVEILSCSSKGFIASFGSLVGFLPYHNLVSKWKFLAFESWLRKKGLDPSMYKQSLDTITSYDAENKNVSPNSPLYQENDTNVEEKLSPDMKMEDLSNVILLFIILNDMQKVRANLLSVEKKSRKLIFSLKPIEKEDLLEKRNLMVIEIKVLQLDFALGHISLSLKGVMQPDPLMDSLESVVGEHGHLDRRLEGAQTDEEVYMVLIFDNQYKLLAGSGNKIQEVTVETCIDKERMKLVIMTCTNRVE</sequence>
<feature type="compositionally biased region" description="Basic and acidic residues" evidence="1">
    <location>
        <begin position="82"/>
        <end position="92"/>
    </location>
</feature>
<dbReference type="PANTHER" id="PTHR47600:SF1">
    <property type="entry name" value="NUCLEIC ACID-BINDING, OB-FOLD-LIKE PROTEIN"/>
    <property type="match status" value="1"/>
</dbReference>
<proteinExistence type="predicted"/>
<dbReference type="STRING" id="3818.A0A445AXB5"/>
<evidence type="ECO:0008006" key="4">
    <source>
        <dbReference type="Google" id="ProtNLM"/>
    </source>
</evidence>
<protein>
    <recommendedName>
        <fullName evidence="4">S1 motif domain-containing protein</fullName>
    </recommendedName>
</protein>
<feature type="region of interest" description="Disordered" evidence="1">
    <location>
        <begin position="73"/>
        <end position="169"/>
    </location>
</feature>
<organism evidence="2 3">
    <name type="scientific">Arachis hypogaea</name>
    <name type="common">Peanut</name>
    <dbReference type="NCBI Taxonomy" id="3818"/>
    <lineage>
        <taxon>Eukaryota</taxon>
        <taxon>Viridiplantae</taxon>
        <taxon>Streptophyta</taxon>
        <taxon>Embryophyta</taxon>
        <taxon>Tracheophyta</taxon>
        <taxon>Spermatophyta</taxon>
        <taxon>Magnoliopsida</taxon>
        <taxon>eudicotyledons</taxon>
        <taxon>Gunneridae</taxon>
        <taxon>Pentapetalae</taxon>
        <taxon>rosids</taxon>
        <taxon>fabids</taxon>
        <taxon>Fabales</taxon>
        <taxon>Fabaceae</taxon>
        <taxon>Papilionoideae</taxon>
        <taxon>50 kb inversion clade</taxon>
        <taxon>dalbergioids sensu lato</taxon>
        <taxon>Dalbergieae</taxon>
        <taxon>Pterocarpus clade</taxon>
        <taxon>Arachis</taxon>
    </lineage>
</organism>
<accession>A0A445AXB5</accession>
<feature type="compositionally biased region" description="Polar residues" evidence="1">
    <location>
        <begin position="93"/>
        <end position="110"/>
    </location>
</feature>
<dbReference type="AlphaFoldDB" id="A0A445AXB5"/>
<feature type="compositionally biased region" description="Basic and acidic residues" evidence="1">
    <location>
        <begin position="149"/>
        <end position="161"/>
    </location>
</feature>
<dbReference type="PANTHER" id="PTHR47600">
    <property type="entry name" value="NUCLEIC ACID-BINDING, OB-FOLD-LIKE PROTEIN"/>
    <property type="match status" value="1"/>
</dbReference>
<evidence type="ECO:0000256" key="1">
    <source>
        <dbReference type="SAM" id="MobiDB-lite"/>
    </source>
</evidence>
<feature type="region of interest" description="Disordered" evidence="1">
    <location>
        <begin position="1"/>
        <end position="30"/>
    </location>
</feature>
<evidence type="ECO:0000313" key="2">
    <source>
        <dbReference type="EMBL" id="RYR31061.1"/>
    </source>
</evidence>
<gene>
    <name evidence="2" type="ORF">Ahy_B01g055841</name>
</gene>
<comment type="caution">
    <text evidence="2">The sequence shown here is derived from an EMBL/GenBank/DDBJ whole genome shotgun (WGS) entry which is preliminary data.</text>
</comment>